<dbReference type="PROSITE" id="PS00010">
    <property type="entry name" value="ASX_HYDROXYL"/>
    <property type="match status" value="1"/>
</dbReference>
<dbReference type="FunFam" id="2.10.25.10:FF:000038">
    <property type="entry name" value="Fibrillin 2"/>
    <property type="match status" value="1"/>
</dbReference>
<comment type="similarity">
    <text evidence="2">Belongs to the fibulin family.</text>
</comment>
<keyword evidence="8" id="KW-0106">Calcium</keyword>
<evidence type="ECO:0000256" key="10">
    <source>
        <dbReference type="ARBA" id="ARBA00023180"/>
    </source>
</evidence>
<dbReference type="InterPro" id="IPR000742">
    <property type="entry name" value="EGF"/>
</dbReference>
<name>A0AAQ4QQB0_GASAC</name>
<evidence type="ECO:0000256" key="6">
    <source>
        <dbReference type="ARBA" id="ARBA00022729"/>
    </source>
</evidence>
<feature type="signal peptide" evidence="13">
    <location>
        <begin position="1"/>
        <end position="16"/>
    </location>
</feature>
<dbReference type="GO" id="GO:0005509">
    <property type="term" value="F:calcium ion binding"/>
    <property type="evidence" value="ECO:0007669"/>
    <property type="project" value="InterPro"/>
</dbReference>
<accession>A0AAQ4QQB0</accession>
<dbReference type="Pfam" id="PF12662">
    <property type="entry name" value="cEGF"/>
    <property type="match status" value="1"/>
</dbReference>
<dbReference type="SMART" id="SM00181">
    <property type="entry name" value="EGF"/>
    <property type="match status" value="4"/>
</dbReference>
<evidence type="ECO:0000256" key="11">
    <source>
        <dbReference type="PROSITE-ProRule" id="PRU00076"/>
    </source>
</evidence>
<dbReference type="AlphaFoldDB" id="A0AAQ4QQB0"/>
<evidence type="ECO:0000256" key="12">
    <source>
        <dbReference type="SAM" id="MobiDB-lite"/>
    </source>
</evidence>
<keyword evidence="10" id="KW-0325">Glycoprotein</keyword>
<evidence type="ECO:0000313" key="15">
    <source>
        <dbReference type="Ensembl" id="ENSGACP00000053466.1"/>
    </source>
</evidence>
<protein>
    <recommendedName>
        <fullName evidence="14">EGF-like domain-containing protein</fullName>
    </recommendedName>
</protein>
<dbReference type="SMART" id="SM00179">
    <property type="entry name" value="EGF_CA"/>
    <property type="match status" value="2"/>
</dbReference>
<keyword evidence="9" id="KW-1015">Disulfide bond</keyword>
<feature type="compositionally biased region" description="Polar residues" evidence="12">
    <location>
        <begin position="148"/>
        <end position="162"/>
    </location>
</feature>
<dbReference type="GO" id="GO:0030855">
    <property type="term" value="P:epithelial cell differentiation"/>
    <property type="evidence" value="ECO:0007669"/>
    <property type="project" value="UniProtKB-ARBA"/>
</dbReference>
<evidence type="ECO:0000259" key="14">
    <source>
        <dbReference type="PROSITE" id="PS50026"/>
    </source>
</evidence>
<reference evidence="15" key="2">
    <citation type="submission" date="2025-08" db="UniProtKB">
        <authorList>
            <consortium name="Ensembl"/>
        </authorList>
    </citation>
    <scope>IDENTIFICATION</scope>
</reference>
<reference evidence="15 16" key="1">
    <citation type="journal article" date="2021" name="G3 (Bethesda)">
        <title>Improved contiguity of the threespine stickleback genome using long-read sequencing.</title>
        <authorList>
            <person name="Nath S."/>
            <person name="Shaw D.E."/>
            <person name="White M.A."/>
        </authorList>
    </citation>
    <scope>NUCLEOTIDE SEQUENCE [LARGE SCALE GENOMIC DNA]</scope>
    <source>
        <strain evidence="15 16">Lake Benthic</strain>
    </source>
</reference>
<evidence type="ECO:0000256" key="13">
    <source>
        <dbReference type="SAM" id="SignalP"/>
    </source>
</evidence>
<dbReference type="PANTHER" id="PTHR24050:SF27">
    <property type="entry name" value="FIBRILLIN-1"/>
    <property type="match status" value="1"/>
</dbReference>
<dbReference type="InterPro" id="IPR018097">
    <property type="entry name" value="EGF_Ca-bd_CS"/>
</dbReference>
<evidence type="ECO:0000256" key="1">
    <source>
        <dbReference type="ARBA" id="ARBA00004498"/>
    </source>
</evidence>
<dbReference type="InterPro" id="IPR000152">
    <property type="entry name" value="EGF-type_Asp/Asn_hydroxyl_site"/>
</dbReference>
<dbReference type="InterPro" id="IPR055088">
    <property type="entry name" value="Fibulin_C"/>
</dbReference>
<evidence type="ECO:0000256" key="7">
    <source>
        <dbReference type="ARBA" id="ARBA00022737"/>
    </source>
</evidence>
<proteinExistence type="inferred from homology"/>
<evidence type="ECO:0000256" key="3">
    <source>
        <dbReference type="ARBA" id="ARBA00022525"/>
    </source>
</evidence>
<dbReference type="GeneTree" id="ENSGT00940000156642"/>
<evidence type="ECO:0000256" key="4">
    <source>
        <dbReference type="ARBA" id="ARBA00022530"/>
    </source>
</evidence>
<evidence type="ECO:0000313" key="16">
    <source>
        <dbReference type="Proteomes" id="UP000007635"/>
    </source>
</evidence>
<feature type="region of interest" description="Disordered" evidence="12">
    <location>
        <begin position="148"/>
        <end position="167"/>
    </location>
</feature>
<dbReference type="InterPro" id="IPR001881">
    <property type="entry name" value="EGF-like_Ca-bd_dom"/>
</dbReference>
<organism evidence="15 16">
    <name type="scientific">Gasterosteus aculeatus aculeatus</name>
    <name type="common">three-spined stickleback</name>
    <dbReference type="NCBI Taxonomy" id="481459"/>
    <lineage>
        <taxon>Eukaryota</taxon>
        <taxon>Metazoa</taxon>
        <taxon>Chordata</taxon>
        <taxon>Craniata</taxon>
        <taxon>Vertebrata</taxon>
        <taxon>Euteleostomi</taxon>
        <taxon>Actinopterygii</taxon>
        <taxon>Neopterygii</taxon>
        <taxon>Teleostei</taxon>
        <taxon>Neoteleostei</taxon>
        <taxon>Acanthomorphata</taxon>
        <taxon>Eupercaria</taxon>
        <taxon>Perciformes</taxon>
        <taxon>Cottioidei</taxon>
        <taxon>Gasterosteales</taxon>
        <taxon>Gasterosteidae</taxon>
        <taxon>Gasterosteus</taxon>
    </lineage>
</organism>
<feature type="domain" description="EGF-like" evidence="14">
    <location>
        <begin position="250"/>
        <end position="293"/>
    </location>
</feature>
<evidence type="ECO:0000256" key="8">
    <source>
        <dbReference type="ARBA" id="ARBA00022837"/>
    </source>
</evidence>
<evidence type="ECO:0000256" key="5">
    <source>
        <dbReference type="ARBA" id="ARBA00022536"/>
    </source>
</evidence>
<dbReference type="Ensembl" id="ENSGACT00000036907.1">
    <property type="protein sequence ID" value="ENSGACP00000053466.1"/>
    <property type="gene ID" value="ENSGACG00000029977.1"/>
</dbReference>
<sequence length="476" mass="51823">MARWIILLFVYSVVNGQGSKINLTTLRRCCKAGRFLALGQNCTRDPPVFISSSVYCGLTQERCCSAAELDRFCENGIDVAEDNGVCDELSFPEDPPQGVLSKLCCDCCKLGLTQVPTCRFTRLLLGDLCLDAAKGCCERQATVIEQTTHAPVTESPQVSSTTESHDPCRDLNCSQLCEGNGTCACFAGYKLQDDGVSCQAPVTESPQVSSTTESHDPCRDLNCSQLCEGNGTCACFAGYKLQDDGVSCQDINECAWHNRGHQCSYSCANVPGSFHCTCPSTGYTLAPNERTCQDIDECALGTHTCPFHGSCFNILGGFRCLSLACPQYFQLAGHGKYTSASWNCYKACHPQDVRCRDYTIDLIRYISLSPATFQAISEPKEILFLQSNVAASYPHVYGATDVSFKMLVADDQSSFDVIKRSHGGMFVGVVHQVKPIRGPRDLVLQVAMDYVKGLFPIAALPSFMSSSRSPCPEQSN</sequence>
<keyword evidence="6 13" id="KW-0732">Signal</keyword>
<reference evidence="15" key="3">
    <citation type="submission" date="2025-09" db="UniProtKB">
        <authorList>
            <consortium name="Ensembl"/>
        </authorList>
    </citation>
    <scope>IDENTIFICATION</scope>
</reference>
<comment type="subcellular location">
    <subcellularLocation>
        <location evidence="1">Secreted</location>
        <location evidence="1">Extracellular space</location>
        <location evidence="1">Extracellular matrix</location>
    </subcellularLocation>
</comment>
<keyword evidence="4" id="KW-0272">Extracellular matrix</keyword>
<feature type="chain" id="PRO_5043043528" description="EGF-like domain-containing protein" evidence="13">
    <location>
        <begin position="17"/>
        <end position="476"/>
    </location>
</feature>
<dbReference type="Proteomes" id="UP000007635">
    <property type="component" value="Chromosome IV"/>
</dbReference>
<dbReference type="InterPro" id="IPR026823">
    <property type="entry name" value="cEGF"/>
</dbReference>
<dbReference type="Pfam" id="PF07645">
    <property type="entry name" value="EGF_CA"/>
    <property type="match status" value="1"/>
</dbReference>
<dbReference type="InterPro" id="IPR052235">
    <property type="entry name" value="Nephronectin_domain"/>
</dbReference>
<dbReference type="Pfam" id="PF22914">
    <property type="entry name" value="Fibulin_C"/>
    <property type="match status" value="1"/>
</dbReference>
<keyword evidence="7" id="KW-0677">Repeat</keyword>
<dbReference type="CDD" id="cd00054">
    <property type="entry name" value="EGF_CA"/>
    <property type="match status" value="1"/>
</dbReference>
<keyword evidence="16" id="KW-1185">Reference proteome</keyword>
<dbReference type="PANTHER" id="PTHR24050">
    <property type="entry name" value="PA14 DOMAIN-CONTAINING PROTEIN"/>
    <property type="match status" value="1"/>
</dbReference>
<dbReference type="PROSITE" id="PS01187">
    <property type="entry name" value="EGF_CA"/>
    <property type="match status" value="1"/>
</dbReference>
<dbReference type="InterPro" id="IPR049883">
    <property type="entry name" value="NOTCH1_EGF-like"/>
</dbReference>
<comment type="caution">
    <text evidence="11">Lacks conserved residue(s) required for the propagation of feature annotation.</text>
</comment>
<evidence type="ECO:0000256" key="9">
    <source>
        <dbReference type="ARBA" id="ARBA00023157"/>
    </source>
</evidence>
<dbReference type="PROSITE" id="PS50026">
    <property type="entry name" value="EGF_3"/>
    <property type="match status" value="1"/>
</dbReference>
<keyword evidence="5 11" id="KW-0245">EGF-like domain</keyword>
<evidence type="ECO:0000256" key="2">
    <source>
        <dbReference type="ARBA" id="ARBA00006127"/>
    </source>
</evidence>
<dbReference type="Gene3D" id="2.10.25.10">
    <property type="entry name" value="Laminin"/>
    <property type="match status" value="4"/>
</dbReference>
<dbReference type="FunFam" id="2.10.25.10:FF:000240">
    <property type="entry name" value="Vitamin K-dependent protein S"/>
    <property type="match status" value="1"/>
</dbReference>
<dbReference type="SUPFAM" id="SSF57196">
    <property type="entry name" value="EGF/Laminin"/>
    <property type="match status" value="3"/>
</dbReference>
<keyword evidence="3" id="KW-0964">Secreted</keyword>